<sequence length="266" mass="30930">MKFLRYPGGKAKLLSYLITHLPEGNEIKGTYIEPFVGGGSVFFHMSPQKALISDLNTDLISLYRGIKLYPHKVWEVFESFPSGKDAYYKIRNTPTDGKKLYYKAARVLYLNRTCFKGMWRHNSNGDFNVGYGGEERRWVITHQNIVELSRIFRKTEIKNCDFEEIILSSSKNDFIFLDPPYKPGMKDLHELHYSNGKFLFEDQIRLAETLKKLPKSKNIRWAMTNSSHREIIKLYKGFNISRIPFGTGNKPGIHTRNSNEVLITNY</sequence>
<name>A0A644Y2L2_9ZZZZ</name>
<dbReference type="InterPro" id="IPR029063">
    <property type="entry name" value="SAM-dependent_MTases_sf"/>
</dbReference>
<comment type="caution">
    <text evidence="7">The sequence shown here is derived from an EMBL/GenBank/DDBJ whole genome shotgun (WGS) entry which is preliminary data.</text>
</comment>
<dbReference type="GO" id="GO:0006298">
    <property type="term" value="P:mismatch repair"/>
    <property type="evidence" value="ECO:0007669"/>
    <property type="project" value="TreeGrafter"/>
</dbReference>
<dbReference type="NCBIfam" id="TIGR00571">
    <property type="entry name" value="dam"/>
    <property type="match status" value="1"/>
</dbReference>
<protein>
    <recommendedName>
        <fullName evidence="2">site-specific DNA-methyltransferase (adenine-specific)</fullName>
        <ecNumber evidence="2">2.1.1.72</ecNumber>
    </recommendedName>
</protein>
<evidence type="ECO:0000256" key="2">
    <source>
        <dbReference type="ARBA" id="ARBA00011900"/>
    </source>
</evidence>
<keyword evidence="3 7" id="KW-0489">Methyltransferase</keyword>
<evidence type="ECO:0000256" key="5">
    <source>
        <dbReference type="ARBA" id="ARBA00022691"/>
    </source>
</evidence>
<dbReference type="PANTHER" id="PTHR30481:SF3">
    <property type="entry name" value="DNA ADENINE METHYLASE"/>
    <property type="match status" value="1"/>
</dbReference>
<dbReference type="EC" id="2.1.1.72" evidence="2"/>
<dbReference type="InterPro" id="IPR012327">
    <property type="entry name" value="MeTrfase_D12"/>
</dbReference>
<dbReference type="InterPro" id="IPR002052">
    <property type="entry name" value="DNA_methylase_N6_adenine_CS"/>
</dbReference>
<dbReference type="PIRSF" id="PIRSF000398">
    <property type="entry name" value="M_m6A_EcoRV"/>
    <property type="match status" value="1"/>
</dbReference>
<dbReference type="GO" id="GO:0009007">
    <property type="term" value="F:site-specific DNA-methyltransferase (adenine-specific) activity"/>
    <property type="evidence" value="ECO:0007669"/>
    <property type="project" value="UniProtKB-EC"/>
</dbReference>
<proteinExistence type="inferred from homology"/>
<dbReference type="EMBL" id="VSSQ01003453">
    <property type="protein sequence ID" value="MPM20763.1"/>
    <property type="molecule type" value="Genomic_DNA"/>
</dbReference>
<evidence type="ECO:0000256" key="4">
    <source>
        <dbReference type="ARBA" id="ARBA00022679"/>
    </source>
</evidence>
<dbReference type="InterPro" id="IPR023095">
    <property type="entry name" value="Ade_MeTrfase_dom_2"/>
</dbReference>
<evidence type="ECO:0000256" key="1">
    <source>
        <dbReference type="ARBA" id="ARBA00006594"/>
    </source>
</evidence>
<evidence type="ECO:0000313" key="7">
    <source>
        <dbReference type="EMBL" id="MPM20763.1"/>
    </source>
</evidence>
<evidence type="ECO:0000256" key="3">
    <source>
        <dbReference type="ARBA" id="ARBA00022603"/>
    </source>
</evidence>
<comment type="catalytic activity">
    <reaction evidence="6">
        <text>a 2'-deoxyadenosine in DNA + S-adenosyl-L-methionine = an N(6)-methyl-2'-deoxyadenosine in DNA + S-adenosyl-L-homocysteine + H(+)</text>
        <dbReference type="Rhea" id="RHEA:15197"/>
        <dbReference type="Rhea" id="RHEA-COMP:12418"/>
        <dbReference type="Rhea" id="RHEA-COMP:12419"/>
        <dbReference type="ChEBI" id="CHEBI:15378"/>
        <dbReference type="ChEBI" id="CHEBI:57856"/>
        <dbReference type="ChEBI" id="CHEBI:59789"/>
        <dbReference type="ChEBI" id="CHEBI:90615"/>
        <dbReference type="ChEBI" id="CHEBI:90616"/>
        <dbReference type="EC" id="2.1.1.72"/>
    </reaction>
</comment>
<dbReference type="GO" id="GO:1904047">
    <property type="term" value="F:S-adenosyl-L-methionine binding"/>
    <property type="evidence" value="ECO:0007669"/>
    <property type="project" value="TreeGrafter"/>
</dbReference>
<dbReference type="GO" id="GO:0032259">
    <property type="term" value="P:methylation"/>
    <property type="evidence" value="ECO:0007669"/>
    <property type="project" value="UniProtKB-KW"/>
</dbReference>
<dbReference type="GO" id="GO:0043565">
    <property type="term" value="F:sequence-specific DNA binding"/>
    <property type="evidence" value="ECO:0007669"/>
    <property type="project" value="TreeGrafter"/>
</dbReference>
<evidence type="ECO:0000256" key="6">
    <source>
        <dbReference type="ARBA" id="ARBA00047942"/>
    </source>
</evidence>
<accession>A0A644Y2L2</accession>
<dbReference type="AlphaFoldDB" id="A0A644Y2L2"/>
<gene>
    <name evidence="7" type="primary">dpnM_16</name>
    <name evidence="7" type="ORF">SDC9_67199</name>
</gene>
<reference evidence="7" key="1">
    <citation type="submission" date="2019-08" db="EMBL/GenBank/DDBJ databases">
        <authorList>
            <person name="Kucharzyk K."/>
            <person name="Murdoch R.W."/>
            <person name="Higgins S."/>
            <person name="Loffler F."/>
        </authorList>
    </citation>
    <scope>NUCLEOTIDE SEQUENCE</scope>
</reference>
<comment type="similarity">
    <text evidence="1">Belongs to the N(4)/N(6)-methyltransferase family.</text>
</comment>
<dbReference type="Gene3D" id="3.40.50.150">
    <property type="entry name" value="Vaccinia Virus protein VP39"/>
    <property type="match status" value="1"/>
</dbReference>
<dbReference type="PRINTS" id="PR00505">
    <property type="entry name" value="D12N6MTFRASE"/>
</dbReference>
<dbReference type="PANTHER" id="PTHR30481">
    <property type="entry name" value="DNA ADENINE METHYLASE"/>
    <property type="match status" value="1"/>
</dbReference>
<dbReference type="Pfam" id="PF02086">
    <property type="entry name" value="MethyltransfD12"/>
    <property type="match status" value="1"/>
</dbReference>
<dbReference type="PROSITE" id="PS00092">
    <property type="entry name" value="N6_MTASE"/>
    <property type="match status" value="1"/>
</dbReference>
<organism evidence="7">
    <name type="scientific">bioreactor metagenome</name>
    <dbReference type="NCBI Taxonomy" id="1076179"/>
    <lineage>
        <taxon>unclassified sequences</taxon>
        <taxon>metagenomes</taxon>
        <taxon>ecological metagenomes</taxon>
    </lineage>
</organism>
<keyword evidence="4 7" id="KW-0808">Transferase</keyword>
<dbReference type="GO" id="GO:0009307">
    <property type="term" value="P:DNA restriction-modification system"/>
    <property type="evidence" value="ECO:0007669"/>
    <property type="project" value="InterPro"/>
</dbReference>
<dbReference type="InterPro" id="IPR012263">
    <property type="entry name" value="M_m6A_EcoRV"/>
</dbReference>
<keyword evidence="5" id="KW-0949">S-adenosyl-L-methionine</keyword>
<dbReference type="SUPFAM" id="SSF53335">
    <property type="entry name" value="S-adenosyl-L-methionine-dependent methyltransferases"/>
    <property type="match status" value="1"/>
</dbReference>
<dbReference type="Gene3D" id="1.10.1020.10">
    <property type="entry name" value="Adenine-specific Methyltransferase, Domain 2"/>
    <property type="match status" value="1"/>
</dbReference>